<dbReference type="InterPro" id="IPR010290">
    <property type="entry name" value="TM_effector"/>
</dbReference>
<protein>
    <submittedName>
        <fullName evidence="9">MFS transporter</fullName>
    </submittedName>
</protein>
<feature type="transmembrane region" description="Helical" evidence="7">
    <location>
        <begin position="287"/>
        <end position="305"/>
    </location>
</feature>
<gene>
    <name evidence="9" type="ORF">QQX04_13260</name>
</gene>
<evidence type="ECO:0000256" key="2">
    <source>
        <dbReference type="ARBA" id="ARBA00022448"/>
    </source>
</evidence>
<reference evidence="9" key="1">
    <citation type="submission" date="2023-06" db="EMBL/GenBank/DDBJ databases">
        <title>SYSU T00b26.</title>
        <authorList>
            <person name="Gao L."/>
            <person name="Fang B.-Z."/>
            <person name="Li W.-J."/>
        </authorList>
    </citation>
    <scope>NUCLEOTIDE SEQUENCE</scope>
    <source>
        <strain evidence="9">SYSU T00b26</strain>
    </source>
</reference>
<organism evidence="9 10">
    <name type="scientific">Demequina zhanjiangensis</name>
    <dbReference type="NCBI Taxonomy" id="3051659"/>
    <lineage>
        <taxon>Bacteria</taxon>
        <taxon>Bacillati</taxon>
        <taxon>Actinomycetota</taxon>
        <taxon>Actinomycetes</taxon>
        <taxon>Micrococcales</taxon>
        <taxon>Demequinaceae</taxon>
        <taxon>Demequina</taxon>
    </lineage>
</organism>
<feature type="transmembrane region" description="Helical" evidence="7">
    <location>
        <begin position="165"/>
        <end position="192"/>
    </location>
</feature>
<feature type="transmembrane region" description="Helical" evidence="7">
    <location>
        <begin position="80"/>
        <end position="100"/>
    </location>
</feature>
<dbReference type="Gene3D" id="1.20.1250.20">
    <property type="entry name" value="MFS general substrate transporter like domains"/>
    <property type="match status" value="1"/>
</dbReference>
<dbReference type="Proteomes" id="UP001172738">
    <property type="component" value="Unassembled WGS sequence"/>
</dbReference>
<accession>A0ABT8G4V9</accession>
<keyword evidence="6 7" id="KW-0472">Membrane</keyword>
<feature type="transmembrane region" description="Helical" evidence="7">
    <location>
        <begin position="259"/>
        <end position="278"/>
    </location>
</feature>
<dbReference type="InterPro" id="IPR020846">
    <property type="entry name" value="MFS_dom"/>
</dbReference>
<keyword evidence="5 7" id="KW-1133">Transmembrane helix</keyword>
<dbReference type="Pfam" id="PF05977">
    <property type="entry name" value="MFS_3"/>
    <property type="match status" value="1"/>
</dbReference>
<dbReference type="InterPro" id="IPR036259">
    <property type="entry name" value="MFS_trans_sf"/>
</dbReference>
<comment type="caution">
    <text evidence="9">The sequence shown here is derived from an EMBL/GenBank/DDBJ whole genome shotgun (WGS) entry which is preliminary data.</text>
</comment>
<feature type="transmembrane region" description="Helical" evidence="7">
    <location>
        <begin position="49"/>
        <end position="68"/>
    </location>
</feature>
<feature type="transmembrane region" description="Helical" evidence="7">
    <location>
        <begin position="345"/>
        <end position="368"/>
    </location>
</feature>
<keyword evidence="2" id="KW-0813">Transport</keyword>
<comment type="subcellular location">
    <subcellularLocation>
        <location evidence="1">Cell membrane</location>
        <topology evidence="1">Multi-pass membrane protein</topology>
    </subcellularLocation>
</comment>
<feature type="transmembrane region" description="Helical" evidence="7">
    <location>
        <begin position="223"/>
        <end position="247"/>
    </location>
</feature>
<feature type="transmembrane region" description="Helical" evidence="7">
    <location>
        <begin position="12"/>
        <end position="29"/>
    </location>
</feature>
<keyword evidence="4 7" id="KW-0812">Transmembrane</keyword>
<dbReference type="PANTHER" id="PTHR23513">
    <property type="entry name" value="INTEGRAL MEMBRANE EFFLUX PROTEIN-RELATED"/>
    <property type="match status" value="1"/>
</dbReference>
<evidence type="ECO:0000256" key="5">
    <source>
        <dbReference type="ARBA" id="ARBA00022989"/>
    </source>
</evidence>
<evidence type="ECO:0000256" key="4">
    <source>
        <dbReference type="ARBA" id="ARBA00022692"/>
    </source>
</evidence>
<evidence type="ECO:0000256" key="1">
    <source>
        <dbReference type="ARBA" id="ARBA00004651"/>
    </source>
</evidence>
<dbReference type="Gene3D" id="1.20.1720.10">
    <property type="entry name" value="Multidrug resistance protein D"/>
    <property type="match status" value="1"/>
</dbReference>
<evidence type="ECO:0000256" key="3">
    <source>
        <dbReference type="ARBA" id="ARBA00022475"/>
    </source>
</evidence>
<feature type="transmembrane region" description="Helical" evidence="7">
    <location>
        <begin position="311"/>
        <end position="333"/>
    </location>
</feature>
<evidence type="ECO:0000313" key="10">
    <source>
        <dbReference type="Proteomes" id="UP001172738"/>
    </source>
</evidence>
<dbReference type="PROSITE" id="PS50850">
    <property type="entry name" value="MFS"/>
    <property type="match status" value="1"/>
</dbReference>
<feature type="transmembrane region" description="Helical" evidence="7">
    <location>
        <begin position="374"/>
        <end position="396"/>
    </location>
</feature>
<keyword evidence="10" id="KW-1185">Reference proteome</keyword>
<sequence length="433" mass="45907">MNRTFSSLGIFNYRLWFAGALVSNIGTWMQRIAQDWVVLTDLTDDSGFAVGVTTALQFLPFLILGPWTGVIADRVDHRKLLIATQAAGAALGVGLGAIVLSGHAQLWHVYAFALGLGVVTAFDNPARMAFVSDLVPPANLANAIGLNSASFNAARLIGPGLAGLLIAWIGSGWVFVLNGFTFLATIVALLLMRGGELQKQHRVPRQPGQVIEGVRYVRGRPDIIAILVVVGVVGALGLNFQLTAAMMARVEFGRGPEDYGIIGSILAIGSLGGALLAARRRRPTMKLVVIAAFGFGIANAILALTPSYWTFALAGIPVGFAALTMITAANATVQTTTEPSMRGRVMALYMMVFLGGTPVGSPIVGWIGEEYGPRWAIGIGAIASILVAAGVGWWAARHWNVVVELQARRPFLKLGRGTRVAEEPIQDVQSTQA</sequence>
<feature type="transmembrane region" description="Helical" evidence="7">
    <location>
        <begin position="106"/>
        <end position="122"/>
    </location>
</feature>
<dbReference type="CDD" id="cd06173">
    <property type="entry name" value="MFS_MefA_like"/>
    <property type="match status" value="1"/>
</dbReference>
<evidence type="ECO:0000256" key="6">
    <source>
        <dbReference type="ARBA" id="ARBA00023136"/>
    </source>
</evidence>
<dbReference type="EMBL" id="JAUHPV010000009">
    <property type="protein sequence ID" value="MDN4473964.1"/>
    <property type="molecule type" value="Genomic_DNA"/>
</dbReference>
<proteinExistence type="predicted"/>
<dbReference type="SUPFAM" id="SSF103473">
    <property type="entry name" value="MFS general substrate transporter"/>
    <property type="match status" value="1"/>
</dbReference>
<evidence type="ECO:0000259" key="8">
    <source>
        <dbReference type="PROSITE" id="PS50850"/>
    </source>
</evidence>
<feature type="domain" description="Major facilitator superfamily (MFS) profile" evidence="8">
    <location>
        <begin position="223"/>
        <end position="433"/>
    </location>
</feature>
<evidence type="ECO:0000256" key="7">
    <source>
        <dbReference type="SAM" id="Phobius"/>
    </source>
</evidence>
<keyword evidence="3" id="KW-1003">Cell membrane</keyword>
<dbReference type="PANTHER" id="PTHR23513:SF11">
    <property type="entry name" value="STAPHYLOFERRIN A TRANSPORTER"/>
    <property type="match status" value="1"/>
</dbReference>
<name>A0ABT8G4V9_9MICO</name>
<dbReference type="RefSeq" id="WP_301129978.1">
    <property type="nucleotide sequence ID" value="NZ_JAUHPV010000009.1"/>
</dbReference>
<evidence type="ECO:0000313" key="9">
    <source>
        <dbReference type="EMBL" id="MDN4473964.1"/>
    </source>
</evidence>